<evidence type="ECO:0008006" key="6">
    <source>
        <dbReference type="Google" id="ProtNLM"/>
    </source>
</evidence>
<comment type="subcellular location">
    <subcellularLocation>
        <location evidence="1">Secreted</location>
    </subcellularLocation>
</comment>
<dbReference type="Proteomes" id="UP000233535">
    <property type="component" value="Unassembled WGS sequence"/>
</dbReference>
<keyword evidence="2" id="KW-0964">Secreted</keyword>
<accession>A0A2N3I5D5</accession>
<dbReference type="EMBL" id="MVDD01000001">
    <property type="protein sequence ID" value="PKQ65518.1"/>
    <property type="molecule type" value="Genomic_DNA"/>
</dbReference>
<dbReference type="AlphaFoldDB" id="A0A2N3I5D5"/>
<comment type="caution">
    <text evidence="4">The sequence shown here is derived from an EMBL/GenBank/DDBJ whole genome shotgun (WGS) entry which is preliminary data.</text>
</comment>
<dbReference type="PANTHER" id="PTHR10009">
    <property type="entry name" value="PROTEIN YELLOW-RELATED"/>
    <property type="match status" value="1"/>
</dbReference>
<feature type="chain" id="PRO_5014690976" description="Gluconolactonase" evidence="3">
    <location>
        <begin position="25"/>
        <end position="345"/>
    </location>
</feature>
<evidence type="ECO:0000256" key="2">
    <source>
        <dbReference type="ARBA" id="ARBA00022525"/>
    </source>
</evidence>
<dbReference type="Pfam" id="PF03022">
    <property type="entry name" value="MRJP"/>
    <property type="match status" value="1"/>
</dbReference>
<dbReference type="InterPro" id="IPR011042">
    <property type="entry name" value="6-blade_b-propeller_TolB-like"/>
</dbReference>
<dbReference type="GO" id="GO:0005576">
    <property type="term" value="C:extracellular region"/>
    <property type="evidence" value="ECO:0007669"/>
    <property type="project" value="UniProtKB-SubCell"/>
</dbReference>
<feature type="signal peptide" evidence="3">
    <location>
        <begin position="1"/>
        <end position="24"/>
    </location>
</feature>
<gene>
    <name evidence="4" type="ORF">BZG02_00490</name>
</gene>
<dbReference type="RefSeq" id="WP_101259450.1">
    <property type="nucleotide sequence ID" value="NZ_MVDD01000001.1"/>
</dbReference>
<dbReference type="InterPro" id="IPR017996">
    <property type="entry name" value="MRJP/yellow-related"/>
</dbReference>
<name>A0A2N3I5D5_9BACT</name>
<evidence type="ECO:0000256" key="1">
    <source>
        <dbReference type="ARBA" id="ARBA00004613"/>
    </source>
</evidence>
<sequence length="345" mass="37794">MKNSLSKLYLVAVLALFATNNTNAETSKNKNTEKVKVAEVVVSSETVRAGNMAITESGRMFVSINPLMGADVRVYEVDSEGKGKAYPNDAYSKGANSSIKAIIGIRADSKENLWLLDMGAKQFIVWDTKNEKLVRTIAIPEEVVTPVSFLQDFVIDEKNGRVIIADMTQGDLKSAPTPAFIVIDTKTGEARRMAESHASMMPDFEGGFALNPIAIDPNFKWVYFGALHGKKVYRVPAKSFDSNEELTAGIEDYAPKSYSDGIAADKKGNVYVTNIEKQELGVTNKDGYKTIATLPEGQTWPDGLEMAKDGYLYSTVDQLNRVPALNNGKDDSVGPFIIVRTKLLK</sequence>
<reference evidence="4 5" key="1">
    <citation type="journal article" date="2017" name="Front. Microbiol.">
        <title>Labilibaculum manganireducens gen. nov., sp. nov. and Labilibaculum filiforme sp. nov., Novel Bacteroidetes Isolated from Subsurface Sediments of the Baltic Sea.</title>
        <authorList>
            <person name="Vandieken V."/>
            <person name="Marshall I.P."/>
            <person name="Niemann H."/>
            <person name="Engelen B."/>
            <person name="Cypionka H."/>
        </authorList>
    </citation>
    <scope>NUCLEOTIDE SEQUENCE [LARGE SCALE GENOMIC DNA]</scope>
    <source>
        <strain evidence="4 5">59.16B</strain>
    </source>
</reference>
<dbReference type="OrthoDB" id="2531681at2"/>
<keyword evidence="5" id="KW-1185">Reference proteome</keyword>
<organism evidence="4 5">
    <name type="scientific">Labilibaculum filiforme</name>
    <dbReference type="NCBI Taxonomy" id="1940526"/>
    <lineage>
        <taxon>Bacteria</taxon>
        <taxon>Pseudomonadati</taxon>
        <taxon>Bacteroidota</taxon>
        <taxon>Bacteroidia</taxon>
        <taxon>Marinilabiliales</taxon>
        <taxon>Marinifilaceae</taxon>
        <taxon>Labilibaculum</taxon>
    </lineage>
</organism>
<evidence type="ECO:0000313" key="5">
    <source>
        <dbReference type="Proteomes" id="UP000233535"/>
    </source>
</evidence>
<dbReference type="Gene3D" id="2.120.10.30">
    <property type="entry name" value="TolB, C-terminal domain"/>
    <property type="match status" value="1"/>
</dbReference>
<keyword evidence="3" id="KW-0732">Signal</keyword>
<protein>
    <recommendedName>
        <fullName evidence="6">Gluconolactonase</fullName>
    </recommendedName>
</protein>
<dbReference type="PANTHER" id="PTHR10009:SF18">
    <property type="entry name" value="PROTEIN YELLOW-LIKE PROTEIN"/>
    <property type="match status" value="1"/>
</dbReference>
<proteinExistence type="predicted"/>
<evidence type="ECO:0000256" key="3">
    <source>
        <dbReference type="SAM" id="SignalP"/>
    </source>
</evidence>
<evidence type="ECO:0000313" key="4">
    <source>
        <dbReference type="EMBL" id="PKQ65518.1"/>
    </source>
</evidence>
<dbReference type="SUPFAM" id="SSF63829">
    <property type="entry name" value="Calcium-dependent phosphotriesterase"/>
    <property type="match status" value="1"/>
</dbReference>